<dbReference type="PANTHER" id="PTHR31580:SF4">
    <property type="entry name" value="FILAMENT-LIKE PLANT PROTEIN 6"/>
    <property type="match status" value="1"/>
</dbReference>
<feature type="coiled-coil region" evidence="3">
    <location>
        <begin position="60"/>
        <end position="101"/>
    </location>
</feature>
<feature type="coiled-coil region" evidence="3">
    <location>
        <begin position="801"/>
        <end position="952"/>
    </location>
</feature>
<dbReference type="Proteomes" id="UP000593564">
    <property type="component" value="Unassembled WGS sequence"/>
</dbReference>
<dbReference type="Pfam" id="PF05911">
    <property type="entry name" value="FPP"/>
    <property type="match status" value="1"/>
</dbReference>
<evidence type="ECO:0000256" key="1">
    <source>
        <dbReference type="ARBA" id="ARBA00005921"/>
    </source>
</evidence>
<feature type="region of interest" description="Disordered" evidence="4">
    <location>
        <begin position="1"/>
        <end position="21"/>
    </location>
</feature>
<feature type="coiled-coil region" evidence="3">
    <location>
        <begin position="212"/>
        <end position="295"/>
    </location>
</feature>
<feature type="compositionally biased region" description="Basic residues" evidence="4">
    <location>
        <begin position="1056"/>
        <end position="1065"/>
    </location>
</feature>
<dbReference type="EMBL" id="JACBKZ010000001">
    <property type="protein sequence ID" value="KAF5960934.1"/>
    <property type="molecule type" value="Genomic_DNA"/>
</dbReference>
<organism evidence="5 6">
    <name type="scientific">Camellia sinensis</name>
    <name type="common">Tea plant</name>
    <name type="synonym">Thea sinensis</name>
    <dbReference type="NCBI Taxonomy" id="4442"/>
    <lineage>
        <taxon>Eukaryota</taxon>
        <taxon>Viridiplantae</taxon>
        <taxon>Streptophyta</taxon>
        <taxon>Embryophyta</taxon>
        <taxon>Tracheophyta</taxon>
        <taxon>Spermatophyta</taxon>
        <taxon>Magnoliopsida</taxon>
        <taxon>eudicotyledons</taxon>
        <taxon>Gunneridae</taxon>
        <taxon>Pentapetalae</taxon>
        <taxon>asterids</taxon>
        <taxon>Ericales</taxon>
        <taxon>Theaceae</taxon>
        <taxon>Camellia</taxon>
    </lineage>
</organism>
<dbReference type="AlphaFoldDB" id="A0A7J7I962"/>
<feature type="compositionally biased region" description="Low complexity" evidence="4">
    <location>
        <begin position="1031"/>
        <end position="1055"/>
    </location>
</feature>
<comment type="similarity">
    <text evidence="1">Belongs to the FPP family.</text>
</comment>
<reference evidence="6" key="1">
    <citation type="journal article" date="2020" name="Nat. Commun.">
        <title>Genome assembly of wild tea tree DASZ reveals pedigree and selection history of tea varieties.</title>
        <authorList>
            <person name="Zhang W."/>
            <person name="Zhang Y."/>
            <person name="Qiu H."/>
            <person name="Guo Y."/>
            <person name="Wan H."/>
            <person name="Zhang X."/>
            <person name="Scossa F."/>
            <person name="Alseekh S."/>
            <person name="Zhang Q."/>
            <person name="Wang P."/>
            <person name="Xu L."/>
            <person name="Schmidt M.H."/>
            <person name="Jia X."/>
            <person name="Li D."/>
            <person name="Zhu A."/>
            <person name="Guo F."/>
            <person name="Chen W."/>
            <person name="Ni D."/>
            <person name="Usadel B."/>
            <person name="Fernie A.R."/>
            <person name="Wen W."/>
        </authorList>
    </citation>
    <scope>NUCLEOTIDE SEQUENCE [LARGE SCALE GENOMIC DNA]</scope>
    <source>
        <strain evidence="6">cv. G240</strain>
    </source>
</reference>
<sequence>MERRSWPWKKKSSDKTGTEKMVDAADSAGASLASVGSLRDQENCKKFNYVQIPLESYTHLTGLEDQVIALEDQVKMWQNQVKDLKEKLSAANLEMTAKDNLVKQHAKVAEEAVSGWEKADSEASALKHQLESVTLLKLTAEDRASHLDGALKECMRQIRIVKEEHEHNLHEVVLIKTKQCDKIKLDLEAKLTDLNQRLLRSAAENDALSRSLQEHSSMLMKINEEKSQTEVENELLKERIQSYEKEINSLKYELHVLSKELDIRNEEKNMSVRSAEAANKQHLESVKKIAKLEAECQRLRGLVRKKLPGPAALAQMKQEVEIWGHDFGEPRSVAQRFSVKNSKSHLSALPEFSTDNLRLNHKETEFLTKRLLAMEEETKMLKEALAGRNGELQSSRDTCAKLVGRIKNLEARLQILNQWRSSPRSIFEVPTEGSSQNTSNLQSVASLSEYGFDDDGNFSESWVTTSISDLPHLEYDKRTDKGNLPVNANPLELMEDFLEMERMAHSENISDKISISSSSNYMRTETASYDVSVDAAKHEEPLQSKIQSARNPSTYQVSFNMKGSGKGLEPDIDQFLPSKLLSRISMVLESQSEDTDMRKVLEDVKYAMQDIKNSLAWHSFNSFAKEFHPDDVSNSLQACPQDIEDTIKNEILLTKCVKLGTDTQHVSNQDLVNAVSHIHQFVLSLGGNLMQVHDCSTIGNGFIKDYEDFSASVDKFLLNKISLIDLVFDLSHILVQASELKFIGVGCDAQEGEITCSDRQSFPDGCSHISHSNSNPEVLMEGNLSPVLALNVTSCKCSLELEQLKSEKDRMAIELARCSQDFESTKMQLEEMVPLLAELRSELASSKKLNSLAETQLKCMAESYKSLENRAQKLEENEKILQTETESLDTMLQEEKRSHQDALARCKDLEDRMHRKKSCSICSSPTADYDIKRKQEREIAVAAAKLAECQETIYLLGRQLKAIHPQTDAMEPHFMETLQMGENSVKHKPSFRNPQGSIGHSHEFDQVEINRASSFDMRGTFEEPPMHNYDSSSSPSSGELSQKANNSSSASALALAKHRLRKKAPKGQVNEI</sequence>
<proteinExistence type="inferred from homology"/>
<protein>
    <recommendedName>
        <fullName evidence="7">Filament-like plant protein 4</fullName>
    </recommendedName>
</protein>
<feature type="region of interest" description="Disordered" evidence="4">
    <location>
        <begin position="985"/>
        <end position="1004"/>
    </location>
</feature>
<evidence type="ECO:0000256" key="4">
    <source>
        <dbReference type="SAM" id="MobiDB-lite"/>
    </source>
</evidence>
<evidence type="ECO:0000256" key="2">
    <source>
        <dbReference type="ARBA" id="ARBA00023054"/>
    </source>
</evidence>
<comment type="caution">
    <text evidence="5">The sequence shown here is derived from an EMBL/GenBank/DDBJ whole genome shotgun (WGS) entry which is preliminary data.</text>
</comment>
<evidence type="ECO:0008006" key="7">
    <source>
        <dbReference type="Google" id="ProtNLM"/>
    </source>
</evidence>
<keyword evidence="6" id="KW-1185">Reference proteome</keyword>
<feature type="region of interest" description="Disordered" evidence="4">
    <location>
        <begin position="1018"/>
        <end position="1072"/>
    </location>
</feature>
<gene>
    <name evidence="5" type="ORF">HYC85_002143</name>
</gene>
<dbReference type="PANTHER" id="PTHR31580">
    <property type="entry name" value="FILAMENT-LIKE PLANT PROTEIN 4"/>
    <property type="match status" value="1"/>
</dbReference>
<evidence type="ECO:0000256" key="3">
    <source>
        <dbReference type="SAM" id="Coils"/>
    </source>
</evidence>
<dbReference type="InterPro" id="IPR008587">
    <property type="entry name" value="FPP_plant"/>
</dbReference>
<evidence type="ECO:0000313" key="6">
    <source>
        <dbReference type="Proteomes" id="UP000593564"/>
    </source>
</evidence>
<reference evidence="5 6" key="2">
    <citation type="submission" date="2020-07" db="EMBL/GenBank/DDBJ databases">
        <title>Genome assembly of wild tea tree DASZ reveals pedigree and selection history of tea varieties.</title>
        <authorList>
            <person name="Zhang W."/>
        </authorList>
    </citation>
    <scope>NUCLEOTIDE SEQUENCE [LARGE SCALE GENOMIC DNA]</scope>
    <source>
        <strain evidence="6">cv. G240</strain>
        <tissue evidence="5">Leaf</tissue>
    </source>
</reference>
<accession>A0A7J7I962</accession>
<keyword evidence="2 3" id="KW-0175">Coiled coil</keyword>
<name>A0A7J7I962_CAMSI</name>
<evidence type="ECO:0000313" key="5">
    <source>
        <dbReference type="EMBL" id="KAF5960934.1"/>
    </source>
</evidence>